<evidence type="ECO:0000256" key="3">
    <source>
        <dbReference type="ARBA" id="ARBA00022840"/>
    </source>
</evidence>
<proteinExistence type="inferred from homology"/>
<dbReference type="PANTHER" id="PTHR30050:SF4">
    <property type="entry name" value="ATP-BINDING PROTEIN RV3427C IN INSERTION SEQUENCE-RELATED"/>
    <property type="match status" value="1"/>
</dbReference>
<dbReference type="SMART" id="SM00382">
    <property type="entry name" value="AAA"/>
    <property type="match status" value="1"/>
</dbReference>
<gene>
    <name evidence="5" type="ORF">SAMN04487911_1691</name>
</gene>
<keyword evidence="6" id="KW-1185">Reference proteome</keyword>
<dbReference type="OrthoDB" id="8064373at2"/>
<dbReference type="Gene3D" id="3.40.50.300">
    <property type="entry name" value="P-loop containing nucleotide triphosphate hydrolases"/>
    <property type="match status" value="1"/>
</dbReference>
<comment type="similarity">
    <text evidence="1">Belongs to the IS21/IS1162 putative ATP-binding protein family.</text>
</comment>
<dbReference type="AlphaFoldDB" id="A0A1M6NGY4"/>
<dbReference type="RefSeq" id="WP_072766100.1">
    <property type="nucleotide sequence ID" value="NZ_FQYX01000069.1"/>
</dbReference>
<accession>A0A1M6NGY4</accession>
<feature type="domain" description="AAA+ ATPase" evidence="4">
    <location>
        <begin position="99"/>
        <end position="232"/>
    </location>
</feature>
<dbReference type="InterPro" id="IPR027417">
    <property type="entry name" value="P-loop_NTPase"/>
</dbReference>
<dbReference type="InterPro" id="IPR002611">
    <property type="entry name" value="IstB_ATP-bd"/>
</dbReference>
<protein>
    <submittedName>
        <fullName evidence="5">DNA replication protein DnaC</fullName>
    </submittedName>
</protein>
<dbReference type="Proteomes" id="UP000184231">
    <property type="component" value="Unassembled WGS sequence"/>
</dbReference>
<evidence type="ECO:0000259" key="4">
    <source>
        <dbReference type="SMART" id="SM00382"/>
    </source>
</evidence>
<dbReference type="SUPFAM" id="SSF52540">
    <property type="entry name" value="P-loop containing nucleoside triphosphate hydrolases"/>
    <property type="match status" value="1"/>
</dbReference>
<dbReference type="InterPro" id="IPR003593">
    <property type="entry name" value="AAA+_ATPase"/>
</dbReference>
<dbReference type="PANTHER" id="PTHR30050">
    <property type="entry name" value="CHROMOSOMAL REPLICATION INITIATOR PROTEIN DNAA"/>
    <property type="match status" value="1"/>
</dbReference>
<evidence type="ECO:0000256" key="1">
    <source>
        <dbReference type="ARBA" id="ARBA00008059"/>
    </source>
</evidence>
<dbReference type="NCBIfam" id="NF038214">
    <property type="entry name" value="IS21_help_AAA"/>
    <property type="match status" value="1"/>
</dbReference>
<dbReference type="GO" id="GO:0006260">
    <property type="term" value="P:DNA replication"/>
    <property type="evidence" value="ECO:0007669"/>
    <property type="project" value="TreeGrafter"/>
</dbReference>
<dbReference type="Pfam" id="PF01695">
    <property type="entry name" value="IstB_IS21"/>
    <property type="match status" value="1"/>
</dbReference>
<organism evidence="5 6">
    <name type="scientific">Arenibacter nanhaiticus</name>
    <dbReference type="NCBI Taxonomy" id="558155"/>
    <lineage>
        <taxon>Bacteria</taxon>
        <taxon>Pseudomonadati</taxon>
        <taxon>Bacteroidota</taxon>
        <taxon>Flavobacteriia</taxon>
        <taxon>Flavobacteriales</taxon>
        <taxon>Flavobacteriaceae</taxon>
        <taxon>Arenibacter</taxon>
    </lineage>
</organism>
<sequence>METKEQITDYCRKFRTAGIANNLELLVKEAEDNAFGFMEFTLHLLKTEAAHRYQNEVKRRRKVAKLPLHCDLDHYDHTFNSGVSKTRLNQLRELNWLDQGYNLMLMGPSGVGKTLLASGLCSDAIDKGYKAYFRTMEDLVNMLKMKDITRTATADYKRLTKADLIVIDDIMLFPVEKNQAVALFNFINQLYENTCFIITTNKMAADWARMLDDEVLATALLDRLLYRCDVMNLSGKSYRMENRKTFFEQKE</sequence>
<dbReference type="InterPro" id="IPR047661">
    <property type="entry name" value="IstB"/>
</dbReference>
<dbReference type="CDD" id="cd00009">
    <property type="entry name" value="AAA"/>
    <property type="match status" value="1"/>
</dbReference>
<dbReference type="EMBL" id="FQYX01000069">
    <property type="protein sequence ID" value="SHJ94988.1"/>
    <property type="molecule type" value="Genomic_DNA"/>
</dbReference>
<dbReference type="InterPro" id="IPR028350">
    <property type="entry name" value="DNAC/IstB-like"/>
</dbReference>
<keyword evidence="2" id="KW-0547">Nucleotide-binding</keyword>
<dbReference type="PIRSF" id="PIRSF003073">
    <property type="entry name" value="DNAC_TnpB_IstB"/>
    <property type="match status" value="1"/>
</dbReference>
<evidence type="ECO:0000256" key="2">
    <source>
        <dbReference type="ARBA" id="ARBA00022741"/>
    </source>
</evidence>
<keyword evidence="3" id="KW-0067">ATP-binding</keyword>
<dbReference type="STRING" id="558155.SAMN04487911_1691"/>
<name>A0A1M6NGY4_9FLAO</name>
<dbReference type="GO" id="GO:0005524">
    <property type="term" value="F:ATP binding"/>
    <property type="evidence" value="ECO:0007669"/>
    <property type="project" value="UniProtKB-KW"/>
</dbReference>
<evidence type="ECO:0000313" key="5">
    <source>
        <dbReference type="EMBL" id="SHJ94988.1"/>
    </source>
</evidence>
<reference evidence="5 6" key="1">
    <citation type="submission" date="2016-11" db="EMBL/GenBank/DDBJ databases">
        <authorList>
            <person name="Jaros S."/>
            <person name="Januszkiewicz K."/>
            <person name="Wedrychowicz H."/>
        </authorList>
    </citation>
    <scope>NUCLEOTIDE SEQUENCE [LARGE SCALE GENOMIC DNA]</scope>
    <source>
        <strain evidence="5 6">CGMCC 1.8863</strain>
    </source>
</reference>
<evidence type="ECO:0000313" key="6">
    <source>
        <dbReference type="Proteomes" id="UP000184231"/>
    </source>
</evidence>